<keyword evidence="7" id="KW-1133">Transmembrane helix</keyword>
<organism evidence="8 9">
    <name type="scientific">Corynespora cassiicola Philippines</name>
    <dbReference type="NCBI Taxonomy" id="1448308"/>
    <lineage>
        <taxon>Eukaryota</taxon>
        <taxon>Fungi</taxon>
        <taxon>Dikarya</taxon>
        <taxon>Ascomycota</taxon>
        <taxon>Pezizomycotina</taxon>
        <taxon>Dothideomycetes</taxon>
        <taxon>Pleosporomycetidae</taxon>
        <taxon>Pleosporales</taxon>
        <taxon>Corynesporascaceae</taxon>
        <taxon>Corynespora</taxon>
    </lineage>
</organism>
<feature type="binding site" description="axial binding residue" evidence="6">
    <location>
        <position position="464"/>
    </location>
    <ligand>
        <name>heme</name>
        <dbReference type="ChEBI" id="CHEBI:30413"/>
    </ligand>
    <ligandPart>
        <name>Fe</name>
        <dbReference type="ChEBI" id="CHEBI:18248"/>
    </ligandPart>
</feature>
<dbReference type="CDD" id="cd20615">
    <property type="entry name" value="CYP_GliC-like"/>
    <property type="match status" value="1"/>
</dbReference>
<evidence type="ECO:0000256" key="5">
    <source>
        <dbReference type="ARBA" id="ARBA00023033"/>
    </source>
</evidence>
<keyword evidence="7" id="KW-0812">Transmembrane</keyword>
<gene>
    <name evidence="8" type="ORF">BS50DRAFT_667251</name>
</gene>
<dbReference type="AlphaFoldDB" id="A0A2T2NNQ5"/>
<reference evidence="8 9" key="1">
    <citation type="journal article" date="2018" name="Front. Microbiol.">
        <title>Genome-Wide Analysis of Corynespora cassiicola Leaf Fall Disease Putative Effectors.</title>
        <authorList>
            <person name="Lopez D."/>
            <person name="Ribeiro S."/>
            <person name="Label P."/>
            <person name="Fumanal B."/>
            <person name="Venisse J.S."/>
            <person name="Kohler A."/>
            <person name="de Oliveira R.R."/>
            <person name="Labutti K."/>
            <person name="Lipzen A."/>
            <person name="Lail K."/>
            <person name="Bauer D."/>
            <person name="Ohm R.A."/>
            <person name="Barry K.W."/>
            <person name="Spatafora J."/>
            <person name="Grigoriev I.V."/>
            <person name="Martin F.M."/>
            <person name="Pujade-Renaud V."/>
        </authorList>
    </citation>
    <scope>NUCLEOTIDE SEQUENCE [LARGE SCALE GENOMIC DNA]</scope>
    <source>
        <strain evidence="8 9">Philippines</strain>
    </source>
</reference>
<dbReference type="Proteomes" id="UP000240883">
    <property type="component" value="Unassembled WGS sequence"/>
</dbReference>
<evidence type="ECO:0000256" key="4">
    <source>
        <dbReference type="ARBA" id="ARBA00023004"/>
    </source>
</evidence>
<dbReference type="InterPro" id="IPR002401">
    <property type="entry name" value="Cyt_P450_E_grp-I"/>
</dbReference>
<protein>
    <submittedName>
        <fullName evidence="8">Cytochrome p450 monooxygenase GliC</fullName>
    </submittedName>
</protein>
<keyword evidence="4 6" id="KW-0408">Iron</keyword>
<sequence length="520" mass="59270">MLLYDVVSASPLALSHLALGLSITTLVTVALLKARSFVNAAITKLLSAILNWYLHWAYPIKDETRTKSLPSLPYIWPNGNGDVAKFHEGRENAEEWRKLHGSTYRIWSGSTSEVVVSDPQYLKEIFKDSDQHYKAINNDSGYLMSQILGQCVGLLSGKSWQSLRSQMEVPFTHMAISNEAPVIRKETRKFVEHLCSSGDFRNGIFDPAKDINFYPFLVVATLLYGDLDPEDIRWLRKISPVRQKLFTFVIKGGMARFSLSRYLPTTANRLLEDFQQEWLRFNKAIYDKSKARGASTPMTKLWEDCKEGKINQTQLLQTLDESLFANLDVTTGAISWNFIYIASSPNDQARLREEIEREGGTDDASWDAYIARGDTYLAACINESSRLRPVAPFSIPQAPPTDRKVGEWMIPGGTMVIVDTYGLNIRNPFWGDKSHEYIPERFLGLKPAQVRYNMWRYGFGPRQCMGKFVADRMLRSIVAAIVKDYQVALRPEDVNSNYAVNPDEWITHPDIRLICSQRHK</sequence>
<evidence type="ECO:0000256" key="7">
    <source>
        <dbReference type="SAM" id="Phobius"/>
    </source>
</evidence>
<dbReference type="STRING" id="1448308.A0A2T2NNQ5"/>
<keyword evidence="7" id="KW-0472">Membrane</keyword>
<keyword evidence="9" id="KW-1185">Reference proteome</keyword>
<dbReference type="SUPFAM" id="SSF48264">
    <property type="entry name" value="Cytochrome P450"/>
    <property type="match status" value="1"/>
</dbReference>
<accession>A0A2T2NNQ5</accession>
<dbReference type="Pfam" id="PF00067">
    <property type="entry name" value="p450"/>
    <property type="match status" value="1"/>
</dbReference>
<evidence type="ECO:0000256" key="1">
    <source>
        <dbReference type="ARBA" id="ARBA00001971"/>
    </source>
</evidence>
<dbReference type="PRINTS" id="PR00385">
    <property type="entry name" value="P450"/>
</dbReference>
<dbReference type="EMBL" id="KZ678135">
    <property type="protein sequence ID" value="PSN67020.1"/>
    <property type="molecule type" value="Genomic_DNA"/>
</dbReference>
<dbReference type="PANTHER" id="PTHR24303">
    <property type="entry name" value="HEME-BINDING MONOOXYGENASE FAMILY"/>
    <property type="match status" value="1"/>
</dbReference>
<dbReference type="GO" id="GO:0004497">
    <property type="term" value="F:monooxygenase activity"/>
    <property type="evidence" value="ECO:0007669"/>
    <property type="project" value="UniProtKB-KW"/>
</dbReference>
<evidence type="ECO:0000313" key="9">
    <source>
        <dbReference type="Proteomes" id="UP000240883"/>
    </source>
</evidence>
<dbReference type="GO" id="GO:0005506">
    <property type="term" value="F:iron ion binding"/>
    <property type="evidence" value="ECO:0007669"/>
    <property type="project" value="InterPro"/>
</dbReference>
<dbReference type="GO" id="GO:0020037">
    <property type="term" value="F:heme binding"/>
    <property type="evidence" value="ECO:0007669"/>
    <property type="project" value="InterPro"/>
</dbReference>
<name>A0A2T2NNQ5_CORCC</name>
<keyword evidence="6" id="KW-0349">Heme</keyword>
<evidence type="ECO:0000256" key="6">
    <source>
        <dbReference type="PIRSR" id="PIRSR602401-1"/>
    </source>
</evidence>
<feature type="transmembrane region" description="Helical" evidence="7">
    <location>
        <begin position="37"/>
        <end position="58"/>
    </location>
</feature>
<dbReference type="PANTHER" id="PTHR24303:SF31">
    <property type="entry name" value="CYTOCHROME P450 307A1-RELATED"/>
    <property type="match status" value="1"/>
</dbReference>
<evidence type="ECO:0000313" key="8">
    <source>
        <dbReference type="EMBL" id="PSN67020.1"/>
    </source>
</evidence>
<dbReference type="InterPro" id="IPR036396">
    <property type="entry name" value="Cyt_P450_sf"/>
</dbReference>
<keyword evidence="5 8" id="KW-0503">Monooxygenase</keyword>
<proteinExistence type="predicted"/>
<feature type="transmembrane region" description="Helical" evidence="7">
    <location>
        <begin position="12"/>
        <end position="32"/>
    </location>
</feature>
<evidence type="ECO:0000256" key="3">
    <source>
        <dbReference type="ARBA" id="ARBA00023002"/>
    </source>
</evidence>
<dbReference type="Gene3D" id="1.10.630.10">
    <property type="entry name" value="Cytochrome P450"/>
    <property type="match status" value="1"/>
</dbReference>
<dbReference type="InterPro" id="IPR001128">
    <property type="entry name" value="Cyt_P450"/>
</dbReference>
<evidence type="ECO:0000256" key="2">
    <source>
        <dbReference type="ARBA" id="ARBA00022723"/>
    </source>
</evidence>
<dbReference type="GO" id="GO:0016705">
    <property type="term" value="F:oxidoreductase activity, acting on paired donors, with incorporation or reduction of molecular oxygen"/>
    <property type="evidence" value="ECO:0007669"/>
    <property type="project" value="InterPro"/>
</dbReference>
<comment type="cofactor">
    <cofactor evidence="1 6">
        <name>heme</name>
        <dbReference type="ChEBI" id="CHEBI:30413"/>
    </cofactor>
</comment>
<dbReference type="OrthoDB" id="2789670at2759"/>
<dbReference type="PRINTS" id="PR00463">
    <property type="entry name" value="EP450I"/>
</dbReference>
<keyword evidence="2 6" id="KW-0479">Metal-binding</keyword>
<keyword evidence="3" id="KW-0560">Oxidoreductase</keyword>